<keyword evidence="2" id="KW-1185">Reference proteome</keyword>
<dbReference type="SUPFAM" id="SSF55144">
    <property type="entry name" value="LigT-like"/>
    <property type="match status" value="1"/>
</dbReference>
<dbReference type="STRING" id="1572751.PK98_03080"/>
<dbReference type="Gene3D" id="3.90.1140.10">
    <property type="entry name" value="Cyclic phosphodiesterase"/>
    <property type="match status" value="1"/>
</dbReference>
<gene>
    <name evidence="1" type="ORF">PK98_03080</name>
</gene>
<evidence type="ECO:0008006" key="3">
    <source>
        <dbReference type="Google" id="ProtNLM"/>
    </source>
</evidence>
<protein>
    <recommendedName>
        <fullName evidence="3">Phosphoesterase HXTX</fullName>
    </recommendedName>
</protein>
<name>A0A0B2C107_9SPHN</name>
<dbReference type="Pfam" id="PF13563">
    <property type="entry name" value="2_5_RNA_ligase2"/>
    <property type="match status" value="1"/>
</dbReference>
<accession>A0A0B2C107</accession>
<dbReference type="EMBL" id="JTDN01000001">
    <property type="protein sequence ID" value="KHL25651.1"/>
    <property type="molecule type" value="Genomic_DNA"/>
</dbReference>
<dbReference type="Proteomes" id="UP000030988">
    <property type="component" value="Unassembled WGS sequence"/>
</dbReference>
<dbReference type="AlphaFoldDB" id="A0A0B2C107"/>
<organism evidence="1 2">
    <name type="scientific">Croceibacterium mercuriale</name>
    <dbReference type="NCBI Taxonomy" id="1572751"/>
    <lineage>
        <taxon>Bacteria</taxon>
        <taxon>Pseudomonadati</taxon>
        <taxon>Pseudomonadota</taxon>
        <taxon>Alphaproteobacteria</taxon>
        <taxon>Sphingomonadales</taxon>
        <taxon>Erythrobacteraceae</taxon>
        <taxon>Croceibacterium</taxon>
    </lineage>
</organism>
<sequence length="173" mass="18483">MSGYGSAGGALIVTAELPPALQARMNALRQAHFPPERNYLSAHVTLFHALPPSCEAELREVLARLAAGPAPDGQVEGVMSLGRGTAIRLASPALLALREGLAERFWSLLSAQDQHRPRLHVTVQNKVTPAAAKALQAQLGAEIRAEAFRFAGLGLHVYAGGPWSHVKSWPFRG</sequence>
<evidence type="ECO:0000313" key="2">
    <source>
        <dbReference type="Proteomes" id="UP000030988"/>
    </source>
</evidence>
<comment type="caution">
    <text evidence="1">The sequence shown here is derived from an EMBL/GenBank/DDBJ whole genome shotgun (WGS) entry which is preliminary data.</text>
</comment>
<dbReference type="InterPro" id="IPR009097">
    <property type="entry name" value="Cyclic_Pdiesterase"/>
</dbReference>
<reference evidence="1 2" key="1">
    <citation type="submission" date="2014-11" db="EMBL/GenBank/DDBJ databases">
        <title>Draft genome sequence of Kirrobacter mercurialis.</title>
        <authorList>
            <person name="Coil D.A."/>
            <person name="Eisen J.A."/>
        </authorList>
    </citation>
    <scope>NUCLEOTIDE SEQUENCE [LARGE SCALE GENOMIC DNA]</scope>
    <source>
        <strain evidence="1 2">Coronado</strain>
    </source>
</reference>
<dbReference type="RefSeq" id="WP_039094208.1">
    <property type="nucleotide sequence ID" value="NZ_JTDN01000001.1"/>
</dbReference>
<evidence type="ECO:0000313" key="1">
    <source>
        <dbReference type="EMBL" id="KHL25651.1"/>
    </source>
</evidence>
<proteinExistence type="predicted"/>